<evidence type="ECO:0000256" key="1">
    <source>
        <dbReference type="ARBA" id="ARBA00004651"/>
    </source>
</evidence>
<dbReference type="RefSeq" id="WP_005471411.1">
    <property type="nucleotide sequence ID" value="NZ_BSYC01000001.1"/>
</dbReference>
<evidence type="ECO:0000313" key="7">
    <source>
        <dbReference type="EMBL" id="MBA0973798.1"/>
    </source>
</evidence>
<keyword evidence="2" id="KW-1003">Cell membrane</keyword>
<feature type="transmembrane region" description="Helical" evidence="6">
    <location>
        <begin position="37"/>
        <end position="57"/>
    </location>
</feature>
<protein>
    <recommendedName>
        <fullName evidence="6">Phosphatidylglycerol lysyltransferase</fullName>
        <ecNumber evidence="6">2.3.2.3</ecNumber>
    </recommendedName>
    <alternativeName>
        <fullName evidence="6">Lysylphosphatidylglycerol synthase</fullName>
    </alternativeName>
</protein>
<evidence type="ECO:0000313" key="9">
    <source>
        <dbReference type="EMBL" id="MXS26619.1"/>
    </source>
</evidence>
<dbReference type="Proteomes" id="UP000516696">
    <property type="component" value="Chromosome"/>
</dbReference>
<evidence type="ECO:0000256" key="5">
    <source>
        <dbReference type="ARBA" id="ARBA00023136"/>
    </source>
</evidence>
<reference evidence="8" key="4">
    <citation type="submission" date="2023-03" db="EMBL/GenBank/DDBJ databases">
        <authorList>
            <person name="Shen W."/>
            <person name="Cai J."/>
        </authorList>
    </citation>
    <scope>NUCLEOTIDE SEQUENCE</scope>
    <source>
        <strain evidence="8">K69-2</strain>
    </source>
</reference>
<keyword evidence="5 6" id="KW-0472">Membrane</keyword>
<evidence type="ECO:0000313" key="11">
    <source>
        <dbReference type="Proteomes" id="UP000439965"/>
    </source>
</evidence>
<evidence type="ECO:0000256" key="3">
    <source>
        <dbReference type="ARBA" id="ARBA00022692"/>
    </source>
</evidence>
<feature type="transmembrane region" description="Helical" evidence="6">
    <location>
        <begin position="227"/>
        <end position="246"/>
    </location>
</feature>
<feature type="transmembrane region" description="Helical" evidence="6">
    <location>
        <begin position="253"/>
        <end position="272"/>
    </location>
</feature>
<evidence type="ECO:0000256" key="6">
    <source>
        <dbReference type="RuleBase" id="RU363042"/>
    </source>
</evidence>
<name>A0A366U708_ENTGA</name>
<accession>A0A366U708</accession>
<organism evidence="8 14">
    <name type="scientific">Enterococcus gallinarum</name>
    <dbReference type="NCBI Taxonomy" id="1353"/>
    <lineage>
        <taxon>Bacteria</taxon>
        <taxon>Bacillati</taxon>
        <taxon>Bacillota</taxon>
        <taxon>Bacilli</taxon>
        <taxon>Lactobacillales</taxon>
        <taxon>Enterococcaceae</taxon>
        <taxon>Enterococcus</taxon>
    </lineage>
</organism>
<reference evidence="7 13" key="3">
    <citation type="submission" date="2020-06" db="EMBL/GenBank/DDBJ databases">
        <title>Crossreactivity between MHC class I-restricted antigens from cancer cells and an enterococcal bacteriophage.</title>
        <authorList>
            <person name="Fluckiger A."/>
            <person name="Daillere R."/>
            <person name="Sassi M."/>
            <person name="Cattoir V."/>
            <person name="Kroemer G."/>
            <person name="Zitvogel L."/>
        </authorList>
    </citation>
    <scope>NUCLEOTIDE SEQUENCE [LARGE SCALE GENOMIC DNA]</scope>
    <source>
        <strain evidence="7 13">EG4</strain>
    </source>
</reference>
<feature type="transmembrane region" description="Helical" evidence="6">
    <location>
        <begin position="7"/>
        <end position="25"/>
    </location>
</feature>
<dbReference type="Pfam" id="PF03706">
    <property type="entry name" value="LPG_synthase_TM"/>
    <property type="match status" value="1"/>
</dbReference>
<keyword evidence="6" id="KW-0808">Transferase</keyword>
<comment type="catalytic activity">
    <reaction evidence="6">
        <text>L-lysyl-tRNA(Lys) + a 1,2-diacyl-sn-glycero-3-phospho-(1'-sn-glycerol) = a 1,2-diacyl-sn-glycero-3-phospho-1'-(3'-O-L-lysyl)-sn-glycerol + tRNA(Lys)</text>
        <dbReference type="Rhea" id="RHEA:10668"/>
        <dbReference type="Rhea" id="RHEA-COMP:9696"/>
        <dbReference type="Rhea" id="RHEA-COMP:9697"/>
        <dbReference type="ChEBI" id="CHEBI:64716"/>
        <dbReference type="ChEBI" id="CHEBI:75792"/>
        <dbReference type="ChEBI" id="CHEBI:78442"/>
        <dbReference type="ChEBI" id="CHEBI:78529"/>
        <dbReference type="EC" id="2.3.2.3"/>
    </reaction>
</comment>
<feature type="transmembrane region" description="Helical" evidence="6">
    <location>
        <begin position="153"/>
        <end position="186"/>
    </location>
</feature>
<evidence type="ECO:0000313" key="8">
    <source>
        <dbReference type="EMBL" id="MDT2691065.1"/>
    </source>
</evidence>
<comment type="similarity">
    <text evidence="6">Belongs to the LPG synthase family.</text>
</comment>
<evidence type="ECO:0000313" key="13">
    <source>
        <dbReference type="Proteomes" id="UP000571857"/>
    </source>
</evidence>
<dbReference type="EMBL" id="JARPZN010000010">
    <property type="protein sequence ID" value="MDT2691065.1"/>
    <property type="molecule type" value="Genomic_DNA"/>
</dbReference>
<dbReference type="EC" id="2.3.2.3" evidence="6"/>
<keyword evidence="3 6" id="KW-0812">Transmembrane</keyword>
<dbReference type="InterPro" id="IPR022791">
    <property type="entry name" value="L-PG_synthase/AglD"/>
</dbReference>
<keyword evidence="6" id="KW-0046">Antibiotic resistance</keyword>
<dbReference type="PANTHER" id="PTHR37693:SF1">
    <property type="entry name" value="INTEGRAL MEMBRANE PROTEIN"/>
    <property type="match status" value="1"/>
</dbReference>
<dbReference type="Proteomes" id="UP000439965">
    <property type="component" value="Unassembled WGS sequence"/>
</dbReference>
<proteinExistence type="inferred from homology"/>
<sequence length="341" mass="38322">MKAKVKFALNLLLMVVILGAMYYFIRSSMTDILAELRQTSLSIVTAVMALGTIYLFIEGRSVKEIAVGFQPEFTTKDGLFTVCYSGFYRIITFGAGTLISEVNFYRKNGLKLSQGVGVTTLHMVMYKLAVLTYAIAGLVIQFSLFFEKAPNMIWVILAGMVVTFLIIAFLLALSVSVNVQVAFVVISDKLFKSKSMRKIIDTCNTQIYSLRETVYSILRDRTAFLRIYFWNVVKLAAWYVIPYVVLAPKHPEIDFLLTLSFVSFAVILSGVIPTPAGIGSFEFVYMLLFGPMVGTVDAASSMLLYRFATFIWPFVIGFVYVILEKRKTMSAELEELKNEKA</sequence>
<dbReference type="GO" id="GO:0006629">
    <property type="term" value="P:lipid metabolic process"/>
    <property type="evidence" value="ECO:0007669"/>
    <property type="project" value="UniProtKB-KW"/>
</dbReference>
<dbReference type="GO" id="GO:0005886">
    <property type="term" value="C:plasma membrane"/>
    <property type="evidence" value="ECO:0007669"/>
    <property type="project" value="UniProtKB-SubCell"/>
</dbReference>
<evidence type="ECO:0000313" key="14">
    <source>
        <dbReference type="Proteomes" id="UP001183682"/>
    </source>
</evidence>
<feature type="transmembrane region" description="Helical" evidence="6">
    <location>
        <begin position="78"/>
        <end position="104"/>
    </location>
</feature>
<dbReference type="GO" id="GO:0046677">
    <property type="term" value="P:response to antibiotic"/>
    <property type="evidence" value="ECO:0007669"/>
    <property type="project" value="UniProtKB-KW"/>
</dbReference>
<feature type="transmembrane region" description="Helical" evidence="6">
    <location>
        <begin position="303"/>
        <end position="323"/>
    </location>
</feature>
<keyword evidence="6" id="KW-0443">Lipid metabolism</keyword>
<dbReference type="Proteomes" id="UP000571857">
    <property type="component" value="Unassembled WGS sequence"/>
</dbReference>
<evidence type="ECO:0000256" key="4">
    <source>
        <dbReference type="ARBA" id="ARBA00022989"/>
    </source>
</evidence>
<comment type="subcellular location">
    <subcellularLocation>
        <location evidence="1 6">Cell membrane</location>
        <topology evidence="1 6">Multi-pass membrane protein</topology>
    </subcellularLocation>
</comment>
<comment type="function">
    <text evidence="6">Catalyzes the transfer of a lysyl group from L-lysyl-tRNA(Lys) to membrane-bound phosphatidylglycerol (PG), which produces lysylphosphatidylglycerol (LPG), a major component of the bacterial membrane with a positive net charge. LPG synthesis contributes to bacterial virulence as it is involved in the resistance mechanism against cationic antimicrobial peptides (CAMP) produces by the host's immune system (defensins, cathelicidins) and by the competing microorganisms.</text>
</comment>
<reference evidence="10 12" key="2">
    <citation type="submission" date="2020-03" db="EMBL/GenBank/DDBJ databases">
        <title>Characterization of ganglioside-mimicking enterococci.</title>
        <authorList>
            <person name="Patry R.T."/>
            <person name="Nothaft H."/>
            <person name="Bridger R."/>
            <person name="Shajahan A."/>
            <person name="Huynh S."/>
            <person name="Sanchez S."/>
            <person name="Azadi P."/>
            <person name="Cooper K."/>
            <person name="Miller W.G."/>
            <person name="Parker C.T."/>
            <person name="Wells L."/>
            <person name="Szymanski C.M."/>
        </authorList>
    </citation>
    <scope>NUCLEOTIDE SEQUENCE [LARGE SCALE GENOMIC DNA]</scope>
    <source>
        <strain evidence="10 12">EGM181</strain>
    </source>
</reference>
<dbReference type="PANTHER" id="PTHR37693">
    <property type="entry name" value="PHOSPHATIDYLGLYCEROL LYSYLTRANSFERASE"/>
    <property type="match status" value="1"/>
</dbReference>
<evidence type="ECO:0000256" key="2">
    <source>
        <dbReference type="ARBA" id="ARBA00022475"/>
    </source>
</evidence>
<evidence type="ECO:0000313" key="12">
    <source>
        <dbReference type="Proteomes" id="UP000516696"/>
    </source>
</evidence>
<evidence type="ECO:0000313" key="10">
    <source>
        <dbReference type="EMBL" id="QOG27608.1"/>
    </source>
</evidence>
<keyword evidence="4 6" id="KW-1133">Transmembrane helix</keyword>
<dbReference type="AlphaFoldDB" id="A0A366U708"/>
<dbReference type="EMBL" id="JABXJK010000078">
    <property type="protein sequence ID" value="MBA0973798.1"/>
    <property type="molecule type" value="Genomic_DNA"/>
</dbReference>
<dbReference type="Proteomes" id="UP001183682">
    <property type="component" value="Unassembled WGS sequence"/>
</dbReference>
<dbReference type="EMBL" id="CP050485">
    <property type="protein sequence ID" value="QOG27608.1"/>
    <property type="molecule type" value="Genomic_DNA"/>
</dbReference>
<gene>
    <name evidence="6" type="primary">mprF</name>
    <name evidence="10" type="ORF">EGM181_10255</name>
    <name evidence="9" type="ORF">GTI89_11165</name>
    <name evidence="7" type="ORF">HWH42_14615</name>
    <name evidence="8" type="ORF">P7E30_12870</name>
</gene>
<dbReference type="GO" id="GO:0050071">
    <property type="term" value="F:phosphatidylglycerol lysyltransferase activity"/>
    <property type="evidence" value="ECO:0007669"/>
    <property type="project" value="UniProtKB-EC"/>
</dbReference>
<feature type="transmembrane region" description="Helical" evidence="6">
    <location>
        <begin position="124"/>
        <end position="146"/>
    </location>
</feature>
<reference evidence="9 11" key="1">
    <citation type="submission" date="2019-04" db="EMBL/GenBank/DDBJ databases">
        <title>Step-wise assembly of the neonatal virome modulated by breast feeding.</title>
        <authorList>
            <person name="Liang G."/>
            <person name="Bushman F."/>
        </authorList>
    </citation>
    <scope>NUCLEOTIDE SEQUENCE [LARGE SCALE GENOMIC DNA]</scope>
    <source>
        <strain evidence="9 11">E3404</strain>
    </source>
</reference>
<dbReference type="EMBL" id="WVTI01000009">
    <property type="protein sequence ID" value="MXS26619.1"/>
    <property type="molecule type" value="Genomic_DNA"/>
</dbReference>